<keyword evidence="8 9" id="KW-0067">ATP-binding</keyword>
<keyword evidence="6 9" id="KW-0547">Nucleotide-binding</keyword>
<evidence type="ECO:0000256" key="7">
    <source>
        <dbReference type="ARBA" id="ARBA00022777"/>
    </source>
</evidence>
<organism evidence="14 15">
    <name type="scientific">Arcticibacterium luteifluviistationis</name>
    <dbReference type="NCBI Taxonomy" id="1784714"/>
    <lineage>
        <taxon>Bacteria</taxon>
        <taxon>Pseudomonadati</taxon>
        <taxon>Bacteroidota</taxon>
        <taxon>Cytophagia</taxon>
        <taxon>Cytophagales</taxon>
        <taxon>Leadbetterellaceae</taxon>
        <taxon>Arcticibacterium</taxon>
    </lineage>
</organism>
<dbReference type="Proteomes" id="UP000249873">
    <property type="component" value="Chromosome"/>
</dbReference>
<dbReference type="PANTHER" id="PTHR11441">
    <property type="entry name" value="THYMIDINE KINASE"/>
    <property type="match status" value="1"/>
</dbReference>
<dbReference type="FunFam" id="3.40.50.300:FF:000384">
    <property type="entry name" value="Thymidine kinase"/>
    <property type="match status" value="1"/>
</dbReference>
<dbReference type="RefSeq" id="WP_111370991.1">
    <property type="nucleotide sequence ID" value="NZ_CP029480.1"/>
</dbReference>
<dbReference type="GO" id="GO:0005829">
    <property type="term" value="C:cytosol"/>
    <property type="evidence" value="ECO:0007669"/>
    <property type="project" value="TreeGrafter"/>
</dbReference>
<keyword evidence="3 9" id="KW-0963">Cytoplasm</keyword>
<evidence type="ECO:0000256" key="8">
    <source>
        <dbReference type="ARBA" id="ARBA00022840"/>
    </source>
</evidence>
<dbReference type="InterPro" id="IPR001267">
    <property type="entry name" value="Thymidine_kinase"/>
</dbReference>
<dbReference type="PANTHER" id="PTHR11441:SF0">
    <property type="entry name" value="THYMIDINE KINASE, CYTOSOLIC"/>
    <property type="match status" value="1"/>
</dbReference>
<evidence type="ECO:0000256" key="9">
    <source>
        <dbReference type="HAMAP-Rule" id="MF_00124"/>
    </source>
</evidence>
<dbReference type="PIRSF" id="PIRSF035805">
    <property type="entry name" value="TK_cell"/>
    <property type="match status" value="1"/>
</dbReference>
<dbReference type="GO" id="GO:0004797">
    <property type="term" value="F:thymidine kinase activity"/>
    <property type="evidence" value="ECO:0007669"/>
    <property type="project" value="UniProtKB-UniRule"/>
</dbReference>
<evidence type="ECO:0000256" key="4">
    <source>
        <dbReference type="ARBA" id="ARBA00022634"/>
    </source>
</evidence>
<keyword evidence="9" id="KW-0479">Metal-binding</keyword>
<evidence type="ECO:0000313" key="14">
    <source>
        <dbReference type="EMBL" id="AWV97889.1"/>
    </source>
</evidence>
<evidence type="ECO:0000313" key="15">
    <source>
        <dbReference type="Proteomes" id="UP000249873"/>
    </source>
</evidence>
<feature type="binding site" evidence="11">
    <location>
        <begin position="172"/>
        <end position="175"/>
    </location>
    <ligand>
        <name>substrate</name>
    </ligand>
</feature>
<dbReference type="Gene3D" id="3.40.50.300">
    <property type="entry name" value="P-loop containing nucleotide triphosphate hydrolases"/>
    <property type="match status" value="1"/>
</dbReference>
<feature type="binding site" evidence="9">
    <location>
        <begin position="95"/>
        <end position="98"/>
    </location>
    <ligand>
        <name>ATP</name>
        <dbReference type="ChEBI" id="CHEBI:30616"/>
    </ligand>
</feature>
<dbReference type="HAMAP" id="MF_00124">
    <property type="entry name" value="Thymidine_kinase"/>
    <property type="match status" value="1"/>
</dbReference>
<feature type="binding site" evidence="9">
    <location>
        <position position="155"/>
    </location>
    <ligand>
        <name>Zn(2+)</name>
        <dbReference type="ChEBI" id="CHEBI:29105"/>
    </ligand>
</feature>
<feature type="binding site" evidence="9">
    <location>
        <position position="152"/>
    </location>
    <ligand>
        <name>Zn(2+)</name>
        <dbReference type="ChEBI" id="CHEBI:29105"/>
    </ligand>
</feature>
<keyword evidence="4 9" id="KW-0237">DNA synthesis</keyword>
<dbReference type="GO" id="GO:0046104">
    <property type="term" value="P:thymidine metabolic process"/>
    <property type="evidence" value="ECO:0007669"/>
    <property type="project" value="TreeGrafter"/>
</dbReference>
<gene>
    <name evidence="9" type="primary">tdk</name>
    <name evidence="14" type="ORF">DJ013_06795</name>
</gene>
<evidence type="ECO:0000256" key="1">
    <source>
        <dbReference type="ARBA" id="ARBA00007587"/>
    </source>
</evidence>
<evidence type="ECO:0000256" key="11">
    <source>
        <dbReference type="PIRSR" id="PIRSR035805-2"/>
    </source>
</evidence>
<dbReference type="EC" id="2.7.1.21" evidence="2 9"/>
<comment type="subunit">
    <text evidence="9">Homotetramer.</text>
</comment>
<dbReference type="OrthoDB" id="9781579at2"/>
<feature type="binding site" evidence="11">
    <location>
        <position position="180"/>
    </location>
    <ligand>
        <name>substrate</name>
    </ligand>
</feature>
<dbReference type="NCBIfam" id="NF003296">
    <property type="entry name" value="PRK04296.1-1"/>
    <property type="match status" value="1"/>
</dbReference>
<keyword evidence="5 9" id="KW-0808">Transferase</keyword>
<dbReference type="PROSITE" id="PS00603">
    <property type="entry name" value="TK_CELLULAR_TYPE"/>
    <property type="match status" value="1"/>
</dbReference>
<evidence type="ECO:0000256" key="2">
    <source>
        <dbReference type="ARBA" id="ARBA00012118"/>
    </source>
</evidence>
<proteinExistence type="inferred from homology"/>
<evidence type="ECO:0000256" key="5">
    <source>
        <dbReference type="ARBA" id="ARBA00022679"/>
    </source>
</evidence>
<comment type="catalytic activity">
    <reaction evidence="9 12">
        <text>thymidine + ATP = dTMP + ADP + H(+)</text>
        <dbReference type="Rhea" id="RHEA:19129"/>
        <dbReference type="ChEBI" id="CHEBI:15378"/>
        <dbReference type="ChEBI" id="CHEBI:17748"/>
        <dbReference type="ChEBI" id="CHEBI:30616"/>
        <dbReference type="ChEBI" id="CHEBI:63528"/>
        <dbReference type="ChEBI" id="CHEBI:456216"/>
        <dbReference type="EC" id="2.7.1.21"/>
    </reaction>
</comment>
<dbReference type="KEGG" id="als:DJ013_06795"/>
<feature type="binding site" evidence="9">
    <location>
        <begin position="23"/>
        <end position="30"/>
    </location>
    <ligand>
        <name>ATP</name>
        <dbReference type="ChEBI" id="CHEBI:30616"/>
    </ligand>
</feature>
<dbReference type="Gene3D" id="3.30.60.20">
    <property type="match status" value="1"/>
</dbReference>
<reference evidence="14 15" key="1">
    <citation type="submission" date="2018-05" db="EMBL/GenBank/DDBJ databases">
        <title>Complete genome sequence of Arcticibacterium luteifluviistationis SM1504T, a cytophagaceae bacterium isolated from Arctic surface seawater.</title>
        <authorList>
            <person name="Li Y."/>
            <person name="Qin Q.-L."/>
        </authorList>
    </citation>
    <scope>NUCLEOTIDE SEQUENCE [LARGE SCALE GENOMIC DNA]</scope>
    <source>
        <strain evidence="14 15">SM1504</strain>
    </source>
</reference>
<feature type="binding site" evidence="9">
    <location>
        <position position="184"/>
    </location>
    <ligand>
        <name>Zn(2+)</name>
        <dbReference type="ChEBI" id="CHEBI:29105"/>
    </ligand>
</feature>
<dbReference type="SUPFAM" id="SSF57716">
    <property type="entry name" value="Glucocorticoid receptor-like (DNA-binding domain)"/>
    <property type="match status" value="1"/>
</dbReference>
<evidence type="ECO:0000256" key="12">
    <source>
        <dbReference type="RuleBase" id="RU000544"/>
    </source>
</evidence>
<dbReference type="GO" id="GO:0008270">
    <property type="term" value="F:zinc ion binding"/>
    <property type="evidence" value="ECO:0007669"/>
    <property type="project" value="UniProtKB-UniRule"/>
</dbReference>
<feature type="binding site" evidence="9">
    <location>
        <position position="187"/>
    </location>
    <ligand>
        <name>Zn(2+)</name>
        <dbReference type="ChEBI" id="CHEBI:29105"/>
    </ligand>
</feature>
<dbReference type="AlphaFoldDB" id="A0A2Z4G9I0"/>
<dbReference type="GO" id="GO:0071897">
    <property type="term" value="P:DNA biosynthetic process"/>
    <property type="evidence" value="ECO:0007669"/>
    <property type="project" value="UniProtKB-KW"/>
</dbReference>
<evidence type="ECO:0000256" key="10">
    <source>
        <dbReference type="PIRSR" id="PIRSR035805-1"/>
    </source>
</evidence>
<protein>
    <recommendedName>
        <fullName evidence="2 9">Thymidine kinase</fullName>
        <ecNumber evidence="2 9">2.7.1.21</ecNumber>
    </recommendedName>
</protein>
<evidence type="ECO:0000256" key="13">
    <source>
        <dbReference type="RuleBase" id="RU004165"/>
    </source>
</evidence>
<dbReference type="GO" id="GO:0005524">
    <property type="term" value="F:ATP binding"/>
    <property type="evidence" value="ECO:0007669"/>
    <property type="project" value="UniProtKB-UniRule"/>
</dbReference>
<feature type="active site" description="Proton acceptor" evidence="9 10">
    <location>
        <position position="96"/>
    </location>
</feature>
<comment type="subcellular location">
    <subcellularLocation>
        <location evidence="9">Cytoplasm</location>
    </subcellularLocation>
</comment>
<evidence type="ECO:0000256" key="3">
    <source>
        <dbReference type="ARBA" id="ARBA00022490"/>
    </source>
</evidence>
<comment type="similarity">
    <text evidence="1 9 13">Belongs to the thymidine kinase family.</text>
</comment>
<evidence type="ECO:0000256" key="6">
    <source>
        <dbReference type="ARBA" id="ARBA00022741"/>
    </source>
</evidence>
<keyword evidence="7 9" id="KW-0418">Kinase</keyword>
<dbReference type="InterPro" id="IPR027417">
    <property type="entry name" value="P-loop_NTPase"/>
</dbReference>
<sequence>MFIEPKRGRSNDQKMGWVELICGSMFSGKTEELIRRLNRAKIAQQNVEIFKPGIDTRYDEEDIVSHNKNSIRSTPVNSAAEILLYAGNCDVVGIDEAQFLDKGVVEVVNKLANSGKRVIVAGLDMDSKGEPFGPMPALMAVAEYVTKVHAICVKCGDIAHFSYRTVADEKQVLLGELESYEARCRRCYNMAKKAEPALGTN</sequence>
<dbReference type="Pfam" id="PF00265">
    <property type="entry name" value="TK"/>
    <property type="match status" value="1"/>
</dbReference>
<dbReference type="EMBL" id="CP029480">
    <property type="protein sequence ID" value="AWV97889.1"/>
    <property type="molecule type" value="Genomic_DNA"/>
</dbReference>
<dbReference type="InterPro" id="IPR020633">
    <property type="entry name" value="Thymidine_kinase_CS"/>
</dbReference>
<name>A0A2Z4G9I0_9BACT</name>
<accession>A0A2Z4G9I0</accession>
<dbReference type="SUPFAM" id="SSF52540">
    <property type="entry name" value="P-loop containing nucleoside triphosphate hydrolases"/>
    <property type="match status" value="1"/>
</dbReference>
<keyword evidence="9" id="KW-0862">Zinc</keyword>
<keyword evidence="15" id="KW-1185">Reference proteome</keyword>